<dbReference type="Gene3D" id="2.40.480.10">
    <property type="entry name" value="Allene oxide cyclase-like"/>
    <property type="match status" value="1"/>
</dbReference>
<sequence>MRLLKIILVAVSIFSASLAIADTKIIVTHPEVPPATFLDFGKSGQSIGDVRIWHFDAKTDSGSKLTTDWIMTTTGLISDKGIEYRITSAVFSFDDGTKDQIVIQGVAKYSSAKATLEEATSTRRAITGGTGKFAGIGGWVETVHLVDGSWQHTLYIK</sequence>
<feature type="chain" id="PRO_5013369864" description="Dirigent protein" evidence="1">
    <location>
        <begin position="22"/>
        <end position="157"/>
    </location>
</feature>
<gene>
    <name evidence="2" type="ORF">B6A14_05060</name>
</gene>
<dbReference type="AlphaFoldDB" id="A0A210RW56"/>
<dbReference type="RefSeq" id="WP_087909381.1">
    <property type="nucleotide sequence ID" value="NZ_NAIA01000003.1"/>
</dbReference>
<accession>A0A210RW56</accession>
<dbReference type="InterPro" id="IPR044859">
    <property type="entry name" value="Allene_oxi_cyc_Dirigent"/>
</dbReference>
<keyword evidence="3" id="KW-1185">Reference proteome</keyword>
<evidence type="ECO:0008006" key="4">
    <source>
        <dbReference type="Google" id="ProtNLM"/>
    </source>
</evidence>
<dbReference type="OrthoDB" id="9896544at2"/>
<reference evidence="2 3" key="1">
    <citation type="submission" date="2017-03" db="EMBL/GenBank/DDBJ databases">
        <title>New species Polynucleobacter sp. MWH-EgelM1-30-B4.</title>
        <authorList>
            <person name="Hahn M.W."/>
        </authorList>
    </citation>
    <scope>NUCLEOTIDE SEQUENCE [LARGE SCALE GENOMIC DNA]</scope>
    <source>
        <strain evidence="2 3">MWH-EgelM1-30-B4</strain>
    </source>
</reference>
<keyword evidence="1" id="KW-0732">Signal</keyword>
<protein>
    <recommendedName>
        <fullName evidence="4">Dirigent protein</fullName>
    </recommendedName>
</protein>
<evidence type="ECO:0000313" key="2">
    <source>
        <dbReference type="EMBL" id="OWF65184.1"/>
    </source>
</evidence>
<name>A0A210RW56_9BURK</name>
<comment type="caution">
    <text evidence="2">The sequence shown here is derived from an EMBL/GenBank/DDBJ whole genome shotgun (WGS) entry which is preliminary data.</text>
</comment>
<dbReference type="EMBL" id="NAIA01000003">
    <property type="protein sequence ID" value="OWF65184.1"/>
    <property type="molecule type" value="Genomic_DNA"/>
</dbReference>
<proteinExistence type="predicted"/>
<organism evidence="2 3">
    <name type="scientific">Polynucleobacter hirudinilacicola</name>
    <dbReference type="NCBI Taxonomy" id="1743166"/>
    <lineage>
        <taxon>Bacteria</taxon>
        <taxon>Pseudomonadati</taxon>
        <taxon>Pseudomonadota</taxon>
        <taxon>Betaproteobacteria</taxon>
        <taxon>Burkholderiales</taxon>
        <taxon>Burkholderiaceae</taxon>
        <taxon>Polynucleobacter</taxon>
    </lineage>
</organism>
<feature type="signal peptide" evidence="1">
    <location>
        <begin position="1"/>
        <end position="21"/>
    </location>
</feature>
<dbReference type="Proteomes" id="UP000196880">
    <property type="component" value="Unassembled WGS sequence"/>
</dbReference>
<evidence type="ECO:0000313" key="3">
    <source>
        <dbReference type="Proteomes" id="UP000196880"/>
    </source>
</evidence>
<evidence type="ECO:0000256" key="1">
    <source>
        <dbReference type="SAM" id="SignalP"/>
    </source>
</evidence>